<feature type="compositionally biased region" description="Polar residues" evidence="1">
    <location>
        <begin position="326"/>
        <end position="335"/>
    </location>
</feature>
<name>A0A0S8FRJ6_UNCW3</name>
<evidence type="ECO:0000313" key="4">
    <source>
        <dbReference type="EMBL" id="KPK62189.1"/>
    </source>
</evidence>
<feature type="chain" id="PRO_5006646382" description="MucB/RseB N-terminal domain-containing protein" evidence="3">
    <location>
        <begin position="23"/>
        <end position="408"/>
    </location>
</feature>
<comment type="caution">
    <text evidence="4">The sequence shown here is derived from an EMBL/GenBank/DDBJ whole genome shotgun (WGS) entry which is preliminary data.</text>
</comment>
<organism evidence="4 5">
    <name type="scientific">candidate division WOR_3 bacterium SM23_42</name>
    <dbReference type="NCBI Taxonomy" id="1703779"/>
    <lineage>
        <taxon>Bacteria</taxon>
        <taxon>Bacteria division WOR-3</taxon>
    </lineage>
</organism>
<evidence type="ECO:0000256" key="1">
    <source>
        <dbReference type="SAM" id="MobiDB-lite"/>
    </source>
</evidence>
<reference evidence="4 5" key="1">
    <citation type="journal article" date="2015" name="Microbiome">
        <title>Genomic resolution of linkages in carbon, nitrogen, and sulfur cycling among widespread estuary sediment bacteria.</title>
        <authorList>
            <person name="Baker B.J."/>
            <person name="Lazar C.S."/>
            <person name="Teske A.P."/>
            <person name="Dick G.J."/>
        </authorList>
    </citation>
    <scope>NUCLEOTIDE SEQUENCE [LARGE SCALE GENOMIC DNA]</scope>
    <source>
        <strain evidence="4">SM23_42</strain>
    </source>
</reference>
<feature type="transmembrane region" description="Helical" evidence="2">
    <location>
        <begin position="376"/>
        <end position="399"/>
    </location>
</feature>
<keyword evidence="2" id="KW-0472">Membrane</keyword>
<sequence length="408" mass="46711">MEKIYYCYMVLIVLLTPFACSAALSVDEICQIMQERESVIRSIKYEMTQIKHRTVEGTKLLEQLRPGTVLKLDEPEAPARRDFIRVREGEKDFVKDIHYDDDLKTIVGQVLHTWDGSIGKRYVPESKSGRVERNRFSISEEFVERAGLELMGKPVHQWLTERRETVQIKETADGTLVEFEVQRDIIARYVLDPSKGFTPKSYRILKAAQTAYEMKVNKFEHYNVDGVDVYFPVEYESVMSIPRAVGPIEKGKIPKVQMIPLVVATVNVKKVEFNPEIPERQFDIEFPPDAKVYDEFLGETVPTTTTEKILIHAIDEQVAEYSRQIAESNGSTQSKAPGLEKNSGGNKDVLYENEQQDLSNQGKAKADRAVDSKYHILWGSVAIIGVFFVLLILLIKHLLRGRRQRAIR</sequence>
<evidence type="ECO:0008006" key="6">
    <source>
        <dbReference type="Google" id="ProtNLM"/>
    </source>
</evidence>
<keyword evidence="3" id="KW-0732">Signal</keyword>
<feature type="region of interest" description="Disordered" evidence="1">
    <location>
        <begin position="326"/>
        <end position="347"/>
    </location>
</feature>
<accession>A0A0S8FRJ6</accession>
<evidence type="ECO:0000256" key="2">
    <source>
        <dbReference type="SAM" id="Phobius"/>
    </source>
</evidence>
<keyword evidence="2" id="KW-0812">Transmembrane</keyword>
<feature type="signal peptide" evidence="3">
    <location>
        <begin position="1"/>
        <end position="22"/>
    </location>
</feature>
<dbReference type="Proteomes" id="UP000051373">
    <property type="component" value="Unassembled WGS sequence"/>
</dbReference>
<gene>
    <name evidence="4" type="ORF">AMJ83_11475</name>
</gene>
<dbReference type="EMBL" id="LJUJ01000049">
    <property type="protein sequence ID" value="KPK62189.1"/>
    <property type="molecule type" value="Genomic_DNA"/>
</dbReference>
<dbReference type="AlphaFoldDB" id="A0A0S8FRJ6"/>
<proteinExistence type="predicted"/>
<evidence type="ECO:0000313" key="5">
    <source>
        <dbReference type="Proteomes" id="UP000051373"/>
    </source>
</evidence>
<evidence type="ECO:0000256" key="3">
    <source>
        <dbReference type="SAM" id="SignalP"/>
    </source>
</evidence>
<keyword evidence="2" id="KW-1133">Transmembrane helix</keyword>
<protein>
    <recommendedName>
        <fullName evidence="6">MucB/RseB N-terminal domain-containing protein</fullName>
    </recommendedName>
</protein>